<gene>
    <name evidence="1" type="ORF">MAR_037850</name>
</gene>
<evidence type="ECO:0000313" key="1">
    <source>
        <dbReference type="EMBL" id="WAR24181.1"/>
    </source>
</evidence>
<dbReference type="EMBL" id="CP111024">
    <property type="protein sequence ID" value="WAR24181.1"/>
    <property type="molecule type" value="Genomic_DNA"/>
</dbReference>
<accession>A0ABY7FTJ6</accession>
<keyword evidence="2" id="KW-1185">Reference proteome</keyword>
<protein>
    <submittedName>
        <fullName evidence="1">Uncharacterized protein</fullName>
    </submittedName>
</protein>
<dbReference type="Proteomes" id="UP001164746">
    <property type="component" value="Chromosome 13"/>
</dbReference>
<evidence type="ECO:0000313" key="2">
    <source>
        <dbReference type="Proteomes" id="UP001164746"/>
    </source>
</evidence>
<reference evidence="1" key="1">
    <citation type="submission" date="2022-11" db="EMBL/GenBank/DDBJ databases">
        <title>Centuries of genome instability and evolution in soft-shell clam transmissible cancer (bioRxiv).</title>
        <authorList>
            <person name="Hart S.F.M."/>
            <person name="Yonemitsu M.A."/>
            <person name="Giersch R.M."/>
            <person name="Beal B.F."/>
            <person name="Arriagada G."/>
            <person name="Davis B.W."/>
            <person name="Ostrander E.A."/>
            <person name="Goff S.P."/>
            <person name="Metzger M.J."/>
        </authorList>
    </citation>
    <scope>NUCLEOTIDE SEQUENCE</scope>
    <source>
        <strain evidence="1">MELC-2E11</strain>
        <tissue evidence="1">Siphon/mantle</tissue>
    </source>
</reference>
<proteinExistence type="predicted"/>
<sequence>MGQPTLTSSPIANNTPANRPKMNKIRILVVNFQLVKTKAAEINYEGIRKDRNDGYGGVLLAIKRSFTIETIDLPSEVGAVFAKITLTKNQSLVVGSLIRLPSSTL</sequence>
<organism evidence="1 2">
    <name type="scientific">Mya arenaria</name>
    <name type="common">Soft-shell clam</name>
    <dbReference type="NCBI Taxonomy" id="6604"/>
    <lineage>
        <taxon>Eukaryota</taxon>
        <taxon>Metazoa</taxon>
        <taxon>Spiralia</taxon>
        <taxon>Lophotrochozoa</taxon>
        <taxon>Mollusca</taxon>
        <taxon>Bivalvia</taxon>
        <taxon>Autobranchia</taxon>
        <taxon>Heteroconchia</taxon>
        <taxon>Euheterodonta</taxon>
        <taxon>Imparidentia</taxon>
        <taxon>Neoheterodontei</taxon>
        <taxon>Myida</taxon>
        <taxon>Myoidea</taxon>
        <taxon>Myidae</taxon>
        <taxon>Mya</taxon>
    </lineage>
</organism>
<name>A0ABY7FTJ6_MYAAR</name>